<dbReference type="PANTHER" id="PTHR43037:SF5">
    <property type="entry name" value="FERULOYL ESTERASE"/>
    <property type="match status" value="1"/>
</dbReference>
<organism evidence="4 5">
    <name type="scientific">Sorangium cellulosum</name>
    <name type="common">Polyangium cellulosum</name>
    <dbReference type="NCBI Taxonomy" id="56"/>
    <lineage>
        <taxon>Bacteria</taxon>
        <taxon>Pseudomonadati</taxon>
        <taxon>Myxococcota</taxon>
        <taxon>Polyangia</taxon>
        <taxon>Polyangiales</taxon>
        <taxon>Polyangiaceae</taxon>
        <taxon>Sorangium</taxon>
    </lineage>
</organism>
<dbReference type="Pfam" id="PF10503">
    <property type="entry name" value="Esterase_PHB"/>
    <property type="match status" value="1"/>
</dbReference>
<protein>
    <submittedName>
        <fullName evidence="4">Esterase</fullName>
    </submittedName>
</protein>
<dbReference type="PANTHER" id="PTHR43037">
    <property type="entry name" value="UNNAMED PRODUCT-RELATED"/>
    <property type="match status" value="1"/>
</dbReference>
<keyword evidence="2" id="KW-0378">Hydrolase</keyword>
<keyword evidence="1 3" id="KW-0732">Signal</keyword>
<proteinExistence type="predicted"/>
<dbReference type="GO" id="GO:0016787">
    <property type="term" value="F:hydrolase activity"/>
    <property type="evidence" value="ECO:0007669"/>
    <property type="project" value="UniProtKB-KW"/>
</dbReference>
<dbReference type="InterPro" id="IPR029058">
    <property type="entry name" value="AB_hydrolase_fold"/>
</dbReference>
<dbReference type="Proteomes" id="UP000075635">
    <property type="component" value="Unassembled WGS sequence"/>
</dbReference>
<evidence type="ECO:0000256" key="3">
    <source>
        <dbReference type="SAM" id="SignalP"/>
    </source>
</evidence>
<comment type="caution">
    <text evidence="4">The sequence shown here is derived from an EMBL/GenBank/DDBJ whole genome shotgun (WGS) entry which is preliminary data.</text>
</comment>
<feature type="signal peptide" evidence="3">
    <location>
        <begin position="1"/>
        <end position="26"/>
    </location>
</feature>
<name>A0A150SUQ6_SORCE</name>
<dbReference type="AlphaFoldDB" id="A0A150SUQ6"/>
<dbReference type="GO" id="GO:0005576">
    <property type="term" value="C:extracellular region"/>
    <property type="evidence" value="ECO:0007669"/>
    <property type="project" value="InterPro"/>
</dbReference>
<dbReference type="InterPro" id="IPR050955">
    <property type="entry name" value="Plant_Biomass_Hydrol_Est"/>
</dbReference>
<feature type="non-terminal residue" evidence="4">
    <location>
        <position position="342"/>
    </location>
</feature>
<dbReference type="InterPro" id="IPR010126">
    <property type="entry name" value="Esterase_phb"/>
</dbReference>
<dbReference type="Gene3D" id="3.40.50.1820">
    <property type="entry name" value="alpha/beta hydrolase"/>
    <property type="match status" value="1"/>
</dbReference>
<evidence type="ECO:0000313" key="4">
    <source>
        <dbReference type="EMBL" id="KYF96161.1"/>
    </source>
</evidence>
<feature type="chain" id="PRO_5007569084" evidence="3">
    <location>
        <begin position="27"/>
        <end position="342"/>
    </location>
</feature>
<dbReference type="SUPFAM" id="SSF53474">
    <property type="entry name" value="alpha/beta-Hydrolases"/>
    <property type="match status" value="1"/>
</dbReference>
<reference evidence="4 5" key="1">
    <citation type="submission" date="2014-02" db="EMBL/GenBank/DDBJ databases">
        <title>The small core and large imbalanced accessory genome model reveals a collaborative survival strategy of Sorangium cellulosum strains in nature.</title>
        <authorList>
            <person name="Han K."/>
            <person name="Peng R."/>
            <person name="Blom J."/>
            <person name="Li Y.-Z."/>
        </authorList>
    </citation>
    <scope>NUCLEOTIDE SEQUENCE [LARGE SCALE GENOMIC DNA]</scope>
    <source>
        <strain evidence="4 5">So0011-07</strain>
    </source>
</reference>
<sequence>MNQFRSHLLGFASLSFALLAALPARAASLQKVNQSEWGVDGLPSYVNMHIYVPDELATKPPIVVAPHHCQGNGPGTFSEMSSLVSIANTSGFIMIFPEATGQNCWDAGSTRSLKHDGGGDTGAIVQMVKYTLAKYDGDAGRVYSVGGSSGGIMTEALLGVYPDVFMAGVSLMGVPCGCWAEGYNDITGTGNSAQWSGPCGGGNVTKTAQQWGDLVRSYYPGYTGHRPRLQHWHGTADTILSYKNMAEDVKEWTNLLDLNETPDGTDTPQRGTTRQFWNSACGYTVYEAFSMDGVGHSVPFDGRAVAAYFGLDRVGGQDPETAACPGAVPGGDTGGAGGAAGT</sequence>
<gene>
    <name evidence="4" type="ORF">BE17_40950</name>
</gene>
<evidence type="ECO:0000256" key="2">
    <source>
        <dbReference type="ARBA" id="ARBA00022801"/>
    </source>
</evidence>
<accession>A0A150SUQ6</accession>
<evidence type="ECO:0000256" key="1">
    <source>
        <dbReference type="ARBA" id="ARBA00022729"/>
    </source>
</evidence>
<evidence type="ECO:0000313" key="5">
    <source>
        <dbReference type="Proteomes" id="UP000075635"/>
    </source>
</evidence>
<dbReference type="EMBL" id="JEMB01000567">
    <property type="protein sequence ID" value="KYF96161.1"/>
    <property type="molecule type" value="Genomic_DNA"/>
</dbReference>